<evidence type="ECO:0000256" key="2">
    <source>
        <dbReference type="SAM" id="Phobius"/>
    </source>
</evidence>
<feature type="transmembrane region" description="Helical" evidence="2">
    <location>
        <begin position="76"/>
        <end position="97"/>
    </location>
</feature>
<evidence type="ECO:0000313" key="3">
    <source>
        <dbReference type="EMBL" id="OPC80201.1"/>
    </source>
</evidence>
<proteinExistence type="predicted"/>
<dbReference type="Proteomes" id="UP000190037">
    <property type="component" value="Unassembled WGS sequence"/>
</dbReference>
<keyword evidence="4" id="KW-1185">Reference proteome</keyword>
<dbReference type="AlphaFoldDB" id="A0A1T3NU74"/>
<dbReference type="STRING" id="159449.B4N89_03865"/>
<reference evidence="3 4" key="1">
    <citation type="submission" date="2017-03" db="EMBL/GenBank/DDBJ databases">
        <title>Draft genome sequence of Streptomyces scabrisporus NF3, endophyte isolated from Amphipterygium adstringens.</title>
        <authorList>
            <person name="Vazquez M."/>
            <person name="Ceapa C.D."/>
            <person name="Rodriguez Luna D."/>
            <person name="Sanchez Esquivel S."/>
        </authorList>
    </citation>
    <scope>NUCLEOTIDE SEQUENCE [LARGE SCALE GENOMIC DNA]</scope>
    <source>
        <strain evidence="3 4">NF3</strain>
    </source>
</reference>
<keyword evidence="2" id="KW-0812">Transmembrane</keyword>
<feature type="region of interest" description="Disordered" evidence="1">
    <location>
        <begin position="161"/>
        <end position="206"/>
    </location>
</feature>
<protein>
    <recommendedName>
        <fullName evidence="5">Cellulose synthase</fullName>
    </recommendedName>
</protein>
<keyword evidence="2" id="KW-0472">Membrane</keyword>
<evidence type="ECO:0000256" key="1">
    <source>
        <dbReference type="SAM" id="MobiDB-lite"/>
    </source>
</evidence>
<keyword evidence="2" id="KW-1133">Transmembrane helix</keyword>
<evidence type="ECO:0008006" key="5">
    <source>
        <dbReference type="Google" id="ProtNLM"/>
    </source>
</evidence>
<name>A0A1T3NU74_9ACTN</name>
<comment type="caution">
    <text evidence="3">The sequence shown here is derived from an EMBL/GenBank/DDBJ whole genome shotgun (WGS) entry which is preliminary data.</text>
</comment>
<feature type="compositionally biased region" description="Gly residues" evidence="1">
    <location>
        <begin position="163"/>
        <end position="179"/>
    </location>
</feature>
<feature type="transmembrane region" description="Helical" evidence="2">
    <location>
        <begin position="117"/>
        <end position="137"/>
    </location>
</feature>
<gene>
    <name evidence="3" type="ORF">B4N89_03865</name>
</gene>
<dbReference type="EMBL" id="MWQN01000001">
    <property type="protein sequence ID" value="OPC80201.1"/>
    <property type="molecule type" value="Genomic_DNA"/>
</dbReference>
<feature type="compositionally biased region" description="Basic and acidic residues" evidence="1">
    <location>
        <begin position="1"/>
        <end position="13"/>
    </location>
</feature>
<accession>A0A1T3NU74</accession>
<organism evidence="3 4">
    <name type="scientific">Embleya scabrispora</name>
    <dbReference type="NCBI Taxonomy" id="159449"/>
    <lineage>
        <taxon>Bacteria</taxon>
        <taxon>Bacillati</taxon>
        <taxon>Actinomycetota</taxon>
        <taxon>Actinomycetes</taxon>
        <taxon>Kitasatosporales</taxon>
        <taxon>Streptomycetaceae</taxon>
        <taxon>Embleya</taxon>
    </lineage>
</organism>
<evidence type="ECO:0000313" key="4">
    <source>
        <dbReference type="Proteomes" id="UP000190037"/>
    </source>
</evidence>
<sequence length="218" mass="22688">MVFAERDGHDGRRTATAVDRFRSTPTDNEASQLSNEEAERMSGADVVTGALCMALTGLGLVIAVQRARQRRFLNATRWTAAALFPIGLYLTGLATLSRRVGSAVADWATDLAFGLKAWGGVAILAFAVILLMITRMVGGKKKSTESSGTASTTSSDLDLSALLGGGGPVAGAGGSGGAPPRGRQPKPAAAPRSRRSSRASGGDDEFAEIEELLRRRGI</sequence>
<feature type="region of interest" description="Disordered" evidence="1">
    <location>
        <begin position="1"/>
        <end position="37"/>
    </location>
</feature>
<feature type="compositionally biased region" description="Polar residues" evidence="1">
    <location>
        <begin position="23"/>
        <end position="35"/>
    </location>
</feature>
<feature type="transmembrane region" description="Helical" evidence="2">
    <location>
        <begin position="46"/>
        <end position="64"/>
    </location>
</feature>